<accession>A0A2M7W450</accession>
<evidence type="ECO:0000256" key="6">
    <source>
        <dbReference type="HAMAP-Rule" id="MF_00054"/>
    </source>
</evidence>
<evidence type="ECO:0000259" key="8">
    <source>
        <dbReference type="PROSITE" id="PS51722"/>
    </source>
</evidence>
<dbReference type="NCBIfam" id="TIGR00231">
    <property type="entry name" value="small_GTP"/>
    <property type="match status" value="1"/>
</dbReference>
<dbReference type="InterPro" id="IPR009000">
    <property type="entry name" value="Transl_B-barrel_sf"/>
</dbReference>
<dbReference type="FunFam" id="3.30.70.870:FF:000001">
    <property type="entry name" value="Elongation factor G"/>
    <property type="match status" value="1"/>
</dbReference>
<dbReference type="GO" id="GO:0005525">
    <property type="term" value="F:GTP binding"/>
    <property type="evidence" value="ECO:0007669"/>
    <property type="project" value="UniProtKB-UniRule"/>
</dbReference>
<dbReference type="Pfam" id="PF00679">
    <property type="entry name" value="EFG_C"/>
    <property type="match status" value="1"/>
</dbReference>
<dbReference type="Pfam" id="PF03144">
    <property type="entry name" value="GTP_EFTU_D2"/>
    <property type="match status" value="1"/>
</dbReference>
<dbReference type="Pfam" id="PF00009">
    <property type="entry name" value="GTP_EFTU"/>
    <property type="match status" value="1"/>
</dbReference>
<dbReference type="Gene3D" id="3.30.230.10">
    <property type="match status" value="1"/>
</dbReference>
<dbReference type="NCBIfam" id="NF009381">
    <property type="entry name" value="PRK12740.1-5"/>
    <property type="match status" value="1"/>
</dbReference>
<dbReference type="CDD" id="cd01886">
    <property type="entry name" value="EF-G"/>
    <property type="match status" value="1"/>
</dbReference>
<dbReference type="PROSITE" id="PS00301">
    <property type="entry name" value="G_TR_1"/>
    <property type="match status" value="1"/>
</dbReference>
<proteinExistence type="inferred from homology"/>
<evidence type="ECO:0000256" key="5">
    <source>
        <dbReference type="ARBA" id="ARBA00023134"/>
    </source>
</evidence>
<dbReference type="FunFam" id="3.30.230.10:FF:000003">
    <property type="entry name" value="Elongation factor G"/>
    <property type="match status" value="1"/>
</dbReference>
<keyword evidence="5 6" id="KW-0342">GTP-binding</keyword>
<dbReference type="SUPFAM" id="SSF54980">
    <property type="entry name" value="EF-G C-terminal domain-like"/>
    <property type="match status" value="2"/>
</dbReference>
<dbReference type="SUPFAM" id="SSF54211">
    <property type="entry name" value="Ribosomal protein S5 domain 2-like"/>
    <property type="match status" value="1"/>
</dbReference>
<evidence type="ECO:0000256" key="7">
    <source>
        <dbReference type="NCBIfam" id="TIGR00484"/>
    </source>
</evidence>
<keyword evidence="2 6" id="KW-0547">Nucleotide-binding</keyword>
<dbReference type="SMART" id="SM00889">
    <property type="entry name" value="EFG_IV"/>
    <property type="match status" value="1"/>
</dbReference>
<keyword evidence="4 6" id="KW-0648">Protein biosynthesis</keyword>
<name>A0A2M7W450_9BACT</name>
<dbReference type="Gene3D" id="3.30.70.870">
    <property type="entry name" value="Elongation Factor G (Translational Gtpase), domain 3"/>
    <property type="match status" value="1"/>
</dbReference>
<dbReference type="FunFam" id="2.40.30.10:FF:000006">
    <property type="entry name" value="Elongation factor G"/>
    <property type="match status" value="1"/>
</dbReference>
<sequence>MFFVSDYTIDNIRNIGIIAHIDAGKTTVTESVLFTTGRTHKIGEVHEGNTVMDWMEQERERGITITSAATSCQWRKHQINIIDTPGHVDFTVEVERSLRVLDSAVVIFDGKMGVEPQSETVWRQADKYSVPRICFINKINQTGGDFEKSLNSIKEKLTPNAFPVHIPIGFEKDISGVVDVVKMKAYTYKDFTDKDLIEEEIPSELKEKATLYRNQLLEKVIESNDALLEKYLNGEKLTNEEFVCAIRKSLISGEIFLVMGGDGRGIIVKTILNAIVDYLPSPTEVKPIKGFDVKDESKEIARKSSVNEPFSALAFKIATDPFVGTLTFFRVYSGVLTTNSYILNSSKNEKERIGRIVRMHANHREDVNIVYAGEIAAAVGLKSTSTGDTLCDTNSPILFESISFPEPVINMAIEPKTKADQEKMSIALSKFVQEDPTFKVSNDLETNQTIIAGMGELHLDIIVDRMKREFSVEANVGKPQVAYKETIKGTAKAEGKYIRQSGGRGQYGHVWLGVETNTDKGYEFINKIKGGTIPSEYIPAINKGVREAFSRGILAAYPVIDIKVTLYDGSFHEVDSSEMAFSVAASIAVQEACRKADLILLEPIMKVEVIIPENFLGDAMGDLMSKRAQIDNTNDRPNLKVIDAHVPLAEMFGYATQLRSITQGRGTYTMEFAHYSEVPKNIAQNIIDDRWSANRRK</sequence>
<evidence type="ECO:0000256" key="4">
    <source>
        <dbReference type="ARBA" id="ARBA00022917"/>
    </source>
</evidence>
<dbReference type="SUPFAM" id="SSF50447">
    <property type="entry name" value="Translation proteins"/>
    <property type="match status" value="1"/>
</dbReference>
<evidence type="ECO:0000256" key="2">
    <source>
        <dbReference type="ARBA" id="ARBA00022741"/>
    </source>
</evidence>
<dbReference type="GO" id="GO:0003746">
    <property type="term" value="F:translation elongation factor activity"/>
    <property type="evidence" value="ECO:0007669"/>
    <property type="project" value="UniProtKB-UniRule"/>
</dbReference>
<dbReference type="Pfam" id="PF03764">
    <property type="entry name" value="EFG_IV"/>
    <property type="match status" value="1"/>
</dbReference>
<dbReference type="CDD" id="cd03713">
    <property type="entry name" value="EFG_mtEFG_C"/>
    <property type="match status" value="1"/>
</dbReference>
<evidence type="ECO:0000256" key="3">
    <source>
        <dbReference type="ARBA" id="ARBA00022768"/>
    </source>
</evidence>
<dbReference type="AlphaFoldDB" id="A0A2M7W450"/>
<dbReference type="InterPro" id="IPR009022">
    <property type="entry name" value="EFG_III"/>
</dbReference>
<comment type="caution">
    <text evidence="6">Lacks conserved residue(s) required for the propagation of feature annotation.</text>
</comment>
<dbReference type="Proteomes" id="UP000230137">
    <property type="component" value="Unassembled WGS sequence"/>
</dbReference>
<dbReference type="InterPro" id="IPR004161">
    <property type="entry name" value="EFTu-like_2"/>
</dbReference>
<evidence type="ECO:0000313" key="9">
    <source>
        <dbReference type="EMBL" id="PJA19939.1"/>
    </source>
</evidence>
<dbReference type="PANTHER" id="PTHR43261">
    <property type="entry name" value="TRANSLATION ELONGATION FACTOR G-RELATED"/>
    <property type="match status" value="1"/>
</dbReference>
<organism evidence="9 10">
    <name type="scientific">Candidatus Berkelbacteria bacterium CG_4_10_14_0_2_um_filter_35_9_33_12</name>
    <dbReference type="NCBI Taxonomy" id="1974499"/>
    <lineage>
        <taxon>Bacteria</taxon>
        <taxon>Candidatus Berkelbacteria</taxon>
    </lineage>
</organism>
<feature type="domain" description="Tr-type G" evidence="8">
    <location>
        <begin position="10"/>
        <end position="283"/>
    </location>
</feature>
<evidence type="ECO:0000313" key="10">
    <source>
        <dbReference type="Proteomes" id="UP000230137"/>
    </source>
</evidence>
<dbReference type="GO" id="GO:0005737">
    <property type="term" value="C:cytoplasm"/>
    <property type="evidence" value="ECO:0007669"/>
    <property type="project" value="UniProtKB-SubCell"/>
</dbReference>
<dbReference type="InterPro" id="IPR031157">
    <property type="entry name" value="G_TR_CS"/>
</dbReference>
<evidence type="ECO:0000256" key="1">
    <source>
        <dbReference type="ARBA" id="ARBA00005870"/>
    </source>
</evidence>
<dbReference type="SMART" id="SM00838">
    <property type="entry name" value="EFG_C"/>
    <property type="match status" value="1"/>
</dbReference>
<protein>
    <recommendedName>
        <fullName evidence="6 7">Elongation factor G</fullName>
        <shortName evidence="6">EF-G</shortName>
    </recommendedName>
</protein>
<dbReference type="GO" id="GO:0032790">
    <property type="term" value="P:ribosome disassembly"/>
    <property type="evidence" value="ECO:0007669"/>
    <property type="project" value="TreeGrafter"/>
</dbReference>
<dbReference type="InterPro" id="IPR035649">
    <property type="entry name" value="EFG_V"/>
</dbReference>
<reference evidence="10" key="1">
    <citation type="submission" date="2017-09" db="EMBL/GenBank/DDBJ databases">
        <title>Depth-based differentiation of microbial function through sediment-hosted aquifers and enrichment of novel symbionts in the deep terrestrial subsurface.</title>
        <authorList>
            <person name="Probst A.J."/>
            <person name="Ladd B."/>
            <person name="Jarett J.K."/>
            <person name="Geller-Mcgrath D.E."/>
            <person name="Sieber C.M.K."/>
            <person name="Emerson J.B."/>
            <person name="Anantharaman K."/>
            <person name="Thomas B.C."/>
            <person name="Malmstrom R."/>
            <person name="Stieglmeier M."/>
            <person name="Klingl A."/>
            <person name="Woyke T."/>
            <person name="Ryan C.M."/>
            <person name="Banfield J.F."/>
        </authorList>
    </citation>
    <scope>NUCLEOTIDE SEQUENCE [LARGE SCALE GENOMIC DNA]</scope>
</reference>
<dbReference type="CDD" id="cd01434">
    <property type="entry name" value="EFG_mtEFG1_IV"/>
    <property type="match status" value="1"/>
</dbReference>
<dbReference type="CDD" id="cd04088">
    <property type="entry name" value="EFG_mtEFG_II"/>
    <property type="match status" value="1"/>
</dbReference>
<dbReference type="Gene3D" id="3.40.50.300">
    <property type="entry name" value="P-loop containing nucleotide triphosphate hydrolases"/>
    <property type="match status" value="1"/>
</dbReference>
<dbReference type="InterPro" id="IPR020568">
    <property type="entry name" value="Ribosomal_Su5_D2-typ_SF"/>
</dbReference>
<comment type="caution">
    <text evidence="9">The sequence shown here is derived from an EMBL/GenBank/DDBJ whole genome shotgun (WGS) entry which is preliminary data.</text>
</comment>
<dbReference type="InterPro" id="IPR027417">
    <property type="entry name" value="P-loop_NTPase"/>
</dbReference>
<gene>
    <name evidence="6 9" type="primary">fusA</name>
    <name evidence="9" type="ORF">COX60_03250</name>
</gene>
<dbReference type="EMBL" id="PFQF01000046">
    <property type="protein sequence ID" value="PJA19939.1"/>
    <property type="molecule type" value="Genomic_DNA"/>
</dbReference>
<feature type="binding site" evidence="6">
    <location>
        <begin position="83"/>
        <end position="87"/>
    </location>
    <ligand>
        <name>GTP</name>
        <dbReference type="ChEBI" id="CHEBI:37565"/>
    </ligand>
</feature>
<dbReference type="Gene3D" id="2.40.30.10">
    <property type="entry name" value="Translation factors"/>
    <property type="match status" value="1"/>
</dbReference>
<dbReference type="InterPro" id="IPR000795">
    <property type="entry name" value="T_Tr_GTP-bd_dom"/>
</dbReference>
<dbReference type="PANTHER" id="PTHR43261:SF1">
    <property type="entry name" value="RIBOSOME-RELEASING FACTOR 2, MITOCHONDRIAL"/>
    <property type="match status" value="1"/>
</dbReference>
<dbReference type="InterPro" id="IPR000640">
    <property type="entry name" value="EFG_V-like"/>
</dbReference>
<keyword evidence="6" id="KW-0963">Cytoplasm</keyword>
<dbReference type="NCBIfam" id="TIGR00484">
    <property type="entry name" value="EF-G"/>
    <property type="match status" value="1"/>
</dbReference>
<comment type="function">
    <text evidence="6">Catalyzes the GTP-dependent ribosomal translocation step during translation elongation. During this step, the ribosome changes from the pre-translocational (PRE) to the post-translocational (POST) state as the newly formed A-site-bound peptidyl-tRNA and P-site-bound deacylated tRNA move to the P and E sites, respectively. Catalyzes the coordinated movement of the two tRNA molecules, the mRNA and conformational changes in the ribosome.</text>
</comment>
<dbReference type="InterPro" id="IPR047872">
    <property type="entry name" value="EFG_IV"/>
</dbReference>
<dbReference type="SUPFAM" id="SSF52540">
    <property type="entry name" value="P-loop containing nucleoside triphosphate hydrolases"/>
    <property type="match status" value="1"/>
</dbReference>
<dbReference type="Gene3D" id="3.30.70.240">
    <property type="match status" value="1"/>
</dbReference>
<dbReference type="PROSITE" id="PS51722">
    <property type="entry name" value="G_TR_2"/>
    <property type="match status" value="1"/>
</dbReference>
<feature type="binding site" evidence="6">
    <location>
        <begin position="19"/>
        <end position="26"/>
    </location>
    <ligand>
        <name>GTP</name>
        <dbReference type="ChEBI" id="CHEBI:37565"/>
    </ligand>
</feature>
<dbReference type="InterPro" id="IPR004540">
    <property type="entry name" value="Transl_elong_EFG/EF2"/>
</dbReference>
<dbReference type="CDD" id="cd16262">
    <property type="entry name" value="EFG_III"/>
    <property type="match status" value="1"/>
</dbReference>
<comment type="similarity">
    <text evidence="1 6">Belongs to the TRAFAC class translation factor GTPase superfamily. Classic translation factor GTPase family. EF-G/EF-2 subfamily.</text>
</comment>
<dbReference type="InterPro" id="IPR005517">
    <property type="entry name" value="Transl_elong_EFG/EF2_IV"/>
</dbReference>
<dbReference type="PRINTS" id="PR00315">
    <property type="entry name" value="ELONGATNFCT"/>
</dbReference>
<dbReference type="GO" id="GO:0003924">
    <property type="term" value="F:GTPase activity"/>
    <property type="evidence" value="ECO:0007669"/>
    <property type="project" value="InterPro"/>
</dbReference>
<keyword evidence="3 6" id="KW-0251">Elongation factor</keyword>
<dbReference type="HAMAP" id="MF_00054_B">
    <property type="entry name" value="EF_G_EF_2_B"/>
    <property type="match status" value="1"/>
</dbReference>
<comment type="subcellular location">
    <subcellularLocation>
        <location evidence="6">Cytoplasm</location>
    </subcellularLocation>
</comment>
<dbReference type="FunFam" id="3.30.70.240:FF:000001">
    <property type="entry name" value="Elongation factor G"/>
    <property type="match status" value="1"/>
</dbReference>
<dbReference type="InterPro" id="IPR035647">
    <property type="entry name" value="EFG_III/V"/>
</dbReference>
<dbReference type="Pfam" id="PF14492">
    <property type="entry name" value="EFG_III"/>
    <property type="match status" value="1"/>
</dbReference>
<dbReference type="FunFam" id="3.40.50.300:FF:000029">
    <property type="entry name" value="Elongation factor G"/>
    <property type="match status" value="1"/>
</dbReference>
<dbReference type="InterPro" id="IPR014721">
    <property type="entry name" value="Ribsml_uS5_D2-typ_fold_subgr"/>
</dbReference>
<dbReference type="InterPro" id="IPR005225">
    <property type="entry name" value="Small_GTP-bd"/>
</dbReference>
<dbReference type="InterPro" id="IPR041095">
    <property type="entry name" value="EFG_II"/>
</dbReference>